<organism evidence="1 2">
    <name type="scientific">Senna tora</name>
    <dbReference type="NCBI Taxonomy" id="362788"/>
    <lineage>
        <taxon>Eukaryota</taxon>
        <taxon>Viridiplantae</taxon>
        <taxon>Streptophyta</taxon>
        <taxon>Embryophyta</taxon>
        <taxon>Tracheophyta</taxon>
        <taxon>Spermatophyta</taxon>
        <taxon>Magnoliopsida</taxon>
        <taxon>eudicotyledons</taxon>
        <taxon>Gunneridae</taxon>
        <taxon>Pentapetalae</taxon>
        <taxon>rosids</taxon>
        <taxon>fabids</taxon>
        <taxon>Fabales</taxon>
        <taxon>Fabaceae</taxon>
        <taxon>Caesalpinioideae</taxon>
        <taxon>Cassia clade</taxon>
        <taxon>Senna</taxon>
    </lineage>
</organism>
<evidence type="ECO:0000313" key="1">
    <source>
        <dbReference type="EMBL" id="KAF7842311.1"/>
    </source>
</evidence>
<dbReference type="Proteomes" id="UP000634136">
    <property type="component" value="Unassembled WGS sequence"/>
</dbReference>
<name>A0A835CI84_9FABA</name>
<proteinExistence type="predicted"/>
<accession>A0A835CI84</accession>
<dbReference type="AlphaFoldDB" id="A0A835CI84"/>
<comment type="caution">
    <text evidence="1">The sequence shown here is derived from an EMBL/GenBank/DDBJ whole genome shotgun (WGS) entry which is preliminary data.</text>
</comment>
<keyword evidence="1" id="KW-0808">Transferase</keyword>
<keyword evidence="2" id="KW-1185">Reference proteome</keyword>
<dbReference type="GO" id="GO:0016740">
    <property type="term" value="F:transferase activity"/>
    <property type="evidence" value="ECO:0007669"/>
    <property type="project" value="UniProtKB-KW"/>
</dbReference>
<sequence length="166" mass="18836">MILPGVKVKRTRVLKQNMVRSLGEKPISPWIKLDCDGAALSLPNKTKSYGVLAGRNIRCQKAKDKHILDDAIENYILSEQTLPNKSSLLQHPLRTLIINSHKSQQSHQIWKLLEHSENSHLHRLSRNPSPQYMAAIAYPNSALHLSSLEKGETELAPMQRSFMQIE</sequence>
<reference evidence="1" key="1">
    <citation type="submission" date="2020-09" db="EMBL/GenBank/DDBJ databases">
        <title>Genome-Enabled Discovery of Anthraquinone Biosynthesis in Senna tora.</title>
        <authorList>
            <person name="Kang S.-H."/>
            <person name="Pandey R.P."/>
            <person name="Lee C.-M."/>
            <person name="Sim J.-S."/>
            <person name="Jeong J.-T."/>
            <person name="Choi B.-S."/>
            <person name="Jung M."/>
            <person name="Ginzburg D."/>
            <person name="Zhao K."/>
            <person name="Won S.Y."/>
            <person name="Oh T.-J."/>
            <person name="Yu Y."/>
            <person name="Kim N.-H."/>
            <person name="Lee O.R."/>
            <person name="Lee T.-H."/>
            <person name="Bashyal P."/>
            <person name="Kim T.-S."/>
            <person name="Lee W.-H."/>
            <person name="Kawkins C."/>
            <person name="Kim C.-K."/>
            <person name="Kim J.S."/>
            <person name="Ahn B.O."/>
            <person name="Rhee S.Y."/>
            <person name="Sohng J.K."/>
        </authorList>
    </citation>
    <scope>NUCLEOTIDE SEQUENCE</scope>
    <source>
        <tissue evidence="1">Leaf</tissue>
    </source>
</reference>
<evidence type="ECO:0000313" key="2">
    <source>
        <dbReference type="Proteomes" id="UP000634136"/>
    </source>
</evidence>
<gene>
    <name evidence="1" type="ORF">G2W53_004609</name>
</gene>
<protein>
    <submittedName>
        <fullName evidence="1">Putative ribosomal-protein-alanine acetyltransferase</fullName>
    </submittedName>
</protein>
<dbReference type="EMBL" id="JAAIUW010000002">
    <property type="protein sequence ID" value="KAF7842311.1"/>
    <property type="molecule type" value="Genomic_DNA"/>
</dbReference>